<dbReference type="Pfam" id="PF13855">
    <property type="entry name" value="LRR_8"/>
    <property type="match status" value="1"/>
</dbReference>
<dbReference type="GO" id="GO:0016020">
    <property type="term" value="C:membrane"/>
    <property type="evidence" value="ECO:0007669"/>
    <property type="project" value="UniProtKB-SubCell"/>
</dbReference>
<accession>A0A4U5UR06</accession>
<dbReference type="STRING" id="240159.A0A4U5UR06"/>
<dbReference type="PROSITE" id="PS51450">
    <property type="entry name" value="LRR"/>
    <property type="match status" value="3"/>
</dbReference>
<dbReference type="InterPro" id="IPR003599">
    <property type="entry name" value="Ig_sub"/>
</dbReference>
<proteinExistence type="inferred from homology"/>
<dbReference type="Gene3D" id="2.60.40.10">
    <property type="entry name" value="Immunoglobulins"/>
    <property type="match status" value="1"/>
</dbReference>
<dbReference type="InterPro" id="IPR031283">
    <property type="entry name" value="AMIGO"/>
</dbReference>
<keyword evidence="17" id="KW-1185">Reference proteome</keyword>
<feature type="transmembrane region" description="Helical" evidence="14">
    <location>
        <begin position="450"/>
        <end position="470"/>
    </location>
</feature>
<dbReference type="InterPro" id="IPR036179">
    <property type="entry name" value="Ig-like_dom_sf"/>
</dbReference>
<evidence type="ECO:0000256" key="6">
    <source>
        <dbReference type="ARBA" id="ARBA00022737"/>
    </source>
</evidence>
<feature type="compositionally biased region" description="Acidic residues" evidence="13">
    <location>
        <begin position="533"/>
        <end position="542"/>
    </location>
</feature>
<dbReference type="Proteomes" id="UP000298787">
    <property type="component" value="Chromosome 10"/>
</dbReference>
<evidence type="ECO:0000256" key="5">
    <source>
        <dbReference type="ARBA" id="ARBA00022729"/>
    </source>
</evidence>
<dbReference type="InterPro" id="IPR001611">
    <property type="entry name" value="Leu-rich_rpt"/>
</dbReference>
<keyword evidence="5" id="KW-0732">Signal</keyword>
<evidence type="ECO:0000256" key="13">
    <source>
        <dbReference type="SAM" id="MobiDB-lite"/>
    </source>
</evidence>
<dbReference type="SMART" id="SM00369">
    <property type="entry name" value="LRR_TYP"/>
    <property type="match status" value="5"/>
</dbReference>
<reference evidence="16 17" key="1">
    <citation type="submission" date="2019-01" db="EMBL/GenBank/DDBJ databases">
        <title>Genome Assembly of Collichthys lucidus.</title>
        <authorList>
            <person name="Cai M."/>
            <person name="Xiao S."/>
        </authorList>
    </citation>
    <scope>NUCLEOTIDE SEQUENCE [LARGE SCALE GENOMIC DNA]</scope>
    <source>
        <strain evidence="16">JT15FE1705JMU</strain>
        <tissue evidence="16">Muscle</tissue>
    </source>
</reference>
<dbReference type="PANTHER" id="PTHR24368">
    <property type="entry name" value="AMPHOTERIN-INDUCED PROTEIN"/>
    <property type="match status" value="1"/>
</dbReference>
<keyword evidence="12" id="KW-0393">Immunoglobulin domain</keyword>
<keyword evidence="10" id="KW-1015">Disulfide bond</keyword>
<dbReference type="InterPro" id="IPR013783">
    <property type="entry name" value="Ig-like_fold"/>
</dbReference>
<keyword evidence="3" id="KW-0433">Leucine-rich repeat</keyword>
<organism evidence="16 17">
    <name type="scientific">Collichthys lucidus</name>
    <name type="common">Big head croaker</name>
    <name type="synonym">Sciaena lucida</name>
    <dbReference type="NCBI Taxonomy" id="240159"/>
    <lineage>
        <taxon>Eukaryota</taxon>
        <taxon>Metazoa</taxon>
        <taxon>Chordata</taxon>
        <taxon>Craniata</taxon>
        <taxon>Vertebrata</taxon>
        <taxon>Euteleostomi</taxon>
        <taxon>Actinopterygii</taxon>
        <taxon>Neopterygii</taxon>
        <taxon>Teleostei</taxon>
        <taxon>Neoteleostei</taxon>
        <taxon>Acanthomorphata</taxon>
        <taxon>Eupercaria</taxon>
        <taxon>Sciaenidae</taxon>
        <taxon>Collichthys</taxon>
    </lineage>
</organism>
<keyword evidence="6" id="KW-0677">Repeat</keyword>
<keyword evidence="11" id="KW-0325">Glycoprotein</keyword>
<dbReference type="PANTHER" id="PTHR24368:SF1">
    <property type="entry name" value="AMPHOTERIN-INDUCED PROTEIN 1"/>
    <property type="match status" value="1"/>
</dbReference>
<evidence type="ECO:0000256" key="2">
    <source>
        <dbReference type="ARBA" id="ARBA00005670"/>
    </source>
</evidence>
<evidence type="ECO:0000313" key="16">
    <source>
        <dbReference type="EMBL" id="TKS77514.1"/>
    </source>
</evidence>
<dbReference type="Gene3D" id="3.80.10.10">
    <property type="entry name" value="Ribonuclease Inhibitor"/>
    <property type="match status" value="1"/>
</dbReference>
<evidence type="ECO:0000256" key="12">
    <source>
        <dbReference type="ARBA" id="ARBA00023319"/>
    </source>
</evidence>
<evidence type="ECO:0000256" key="10">
    <source>
        <dbReference type="ARBA" id="ARBA00023157"/>
    </source>
</evidence>
<keyword evidence="7" id="KW-0130">Cell adhesion</keyword>
<evidence type="ECO:0000256" key="11">
    <source>
        <dbReference type="ARBA" id="ARBA00023180"/>
    </source>
</evidence>
<dbReference type="GO" id="GO:0007420">
    <property type="term" value="P:brain development"/>
    <property type="evidence" value="ECO:0007669"/>
    <property type="project" value="TreeGrafter"/>
</dbReference>
<evidence type="ECO:0000313" key="17">
    <source>
        <dbReference type="Proteomes" id="UP000298787"/>
    </source>
</evidence>
<dbReference type="FunFam" id="3.80.10.10:FF:000181">
    <property type="entry name" value="amphoterin-induced protein 1 isoform X1"/>
    <property type="match status" value="1"/>
</dbReference>
<feature type="compositionally biased region" description="Basic and acidic residues" evidence="13">
    <location>
        <begin position="1"/>
        <end position="10"/>
    </location>
</feature>
<feature type="region of interest" description="Disordered" evidence="13">
    <location>
        <begin position="522"/>
        <end position="548"/>
    </location>
</feature>
<evidence type="ECO:0000256" key="3">
    <source>
        <dbReference type="ARBA" id="ARBA00022614"/>
    </source>
</evidence>
<feature type="region of interest" description="Disordered" evidence="13">
    <location>
        <begin position="1"/>
        <end position="31"/>
    </location>
</feature>
<evidence type="ECO:0000256" key="7">
    <source>
        <dbReference type="ARBA" id="ARBA00022889"/>
    </source>
</evidence>
<feature type="domain" description="Ig-like" evidence="15">
    <location>
        <begin position="331"/>
        <end position="420"/>
    </location>
</feature>
<dbReference type="PROSITE" id="PS50835">
    <property type="entry name" value="IG_LIKE"/>
    <property type="match status" value="1"/>
</dbReference>
<dbReference type="EMBL" id="CM014087">
    <property type="protein sequence ID" value="TKS77514.1"/>
    <property type="molecule type" value="Genomic_DNA"/>
</dbReference>
<comment type="similarity">
    <text evidence="2">Belongs to the immunoglobulin superfamily. AMIGO family.</text>
</comment>
<keyword evidence="4 14" id="KW-0812">Transmembrane</keyword>
<evidence type="ECO:0000256" key="14">
    <source>
        <dbReference type="SAM" id="Phobius"/>
    </source>
</evidence>
<evidence type="ECO:0000259" key="15">
    <source>
        <dbReference type="PROSITE" id="PS50835"/>
    </source>
</evidence>
<dbReference type="InterPro" id="IPR003591">
    <property type="entry name" value="Leu-rich_rpt_typical-subtyp"/>
</dbReference>
<keyword evidence="9 14" id="KW-0472">Membrane</keyword>
<evidence type="ECO:0000256" key="4">
    <source>
        <dbReference type="ARBA" id="ARBA00022692"/>
    </source>
</evidence>
<evidence type="ECO:0000256" key="8">
    <source>
        <dbReference type="ARBA" id="ARBA00022989"/>
    </source>
</evidence>
<gene>
    <name evidence="16" type="ORF">D9C73_011605</name>
</gene>
<evidence type="ECO:0000256" key="9">
    <source>
        <dbReference type="ARBA" id="ARBA00023136"/>
    </source>
</evidence>
<keyword evidence="8 14" id="KW-1133">Transmembrane helix</keyword>
<name>A0A4U5UR06_COLLU</name>
<dbReference type="GO" id="GO:0007155">
    <property type="term" value="P:cell adhesion"/>
    <property type="evidence" value="ECO:0007669"/>
    <property type="project" value="UniProtKB-KW"/>
</dbReference>
<dbReference type="InterPro" id="IPR007110">
    <property type="entry name" value="Ig-like_dom"/>
</dbReference>
<sequence length="571" mass="63829">MAADETRQEPDPLNLRQLTTKDHTHTHTYTHSDGDYLHAGSDIVNRRGAVLMRSNAAASRLKPSARTGDSLLETLPHWNQGQRWALSLVVCMALLWLPGAAGSALNCHKTCICASNIVSCSKMNLTTVPTSLPLYTAVLDLSYNNITRLRSEWTLVKLLKLHNLLLSHNGLHFLSSEAFVYVKYLRYLDLSSNNLRQLDEFIFEPLVNLEVLLLYNNQISQIDRSAFGTMVNLQKLYLSQNQISRFPLELVKEKSRLEKLSLLDVSSNKIKMLSLDELQVLPAWIKNGLYFHNNPLLCHCDLYTLLAHWYIRKLNSAVDFKDDYTCILPGPQKTQVRVFDLSGDNMNCSTFKEADEEAFLEQTLILGCDTKHRNMLKTWMMPGNVVVTPGSNQTAKVLPDGSLQISPVRSEDSGTYTCLAMSEVFNETIYVVLKVHNFTMHGSGDTLNTAYTTLVGCLASVVLVLMYLYLTPCRCFCCPNKGKARGEDSIHSSMLSVTPTHEDPALKAELNRHVAFIDSKDLQGQNGKLNPNGDEDDDDLDAEAGSLMKGKRKKSVAESISSVFSDTPMVV</sequence>
<dbReference type="SUPFAM" id="SSF48726">
    <property type="entry name" value="Immunoglobulin"/>
    <property type="match status" value="1"/>
</dbReference>
<comment type="subcellular location">
    <subcellularLocation>
        <location evidence="1">Membrane</location>
        <topology evidence="1">Single-pass type I membrane protein</topology>
    </subcellularLocation>
</comment>
<dbReference type="InterPro" id="IPR032675">
    <property type="entry name" value="LRR_dom_sf"/>
</dbReference>
<evidence type="ECO:0000256" key="1">
    <source>
        <dbReference type="ARBA" id="ARBA00004479"/>
    </source>
</evidence>
<dbReference type="SMART" id="SM00409">
    <property type="entry name" value="IG"/>
    <property type="match status" value="1"/>
</dbReference>
<dbReference type="SUPFAM" id="SSF52058">
    <property type="entry name" value="L domain-like"/>
    <property type="match status" value="1"/>
</dbReference>
<dbReference type="AlphaFoldDB" id="A0A4U5UR06"/>
<protein>
    <submittedName>
        <fullName evidence="16">Amphoterin-induced protein 1 AMIGO-1</fullName>
    </submittedName>
</protein>
<feature type="compositionally biased region" description="Basic and acidic residues" evidence="13">
    <location>
        <begin position="19"/>
        <end position="31"/>
    </location>
</feature>